<reference evidence="6" key="1">
    <citation type="submission" date="2022-12" db="EMBL/GenBank/DDBJ databases">
        <title>Draft genome assemblies for two species of Escallonia (Escalloniales).</title>
        <authorList>
            <person name="Chanderbali A."/>
            <person name="Dervinis C."/>
            <person name="Anghel I."/>
            <person name="Soltis D."/>
            <person name="Soltis P."/>
            <person name="Zapata F."/>
        </authorList>
    </citation>
    <scope>NUCLEOTIDE SEQUENCE</scope>
    <source>
        <strain evidence="6">UCBG64.0493</strain>
        <tissue evidence="6">Leaf</tissue>
    </source>
</reference>
<dbReference type="PANTHER" id="PTHR31719:SF94">
    <property type="entry name" value="PROTEIN ATAF2"/>
    <property type="match status" value="1"/>
</dbReference>
<dbReference type="EMBL" id="JAVXUP010001424">
    <property type="protein sequence ID" value="KAK3011822.1"/>
    <property type="molecule type" value="Genomic_DNA"/>
</dbReference>
<keyword evidence="3" id="KW-0804">Transcription</keyword>
<evidence type="ECO:0000256" key="4">
    <source>
        <dbReference type="ARBA" id="ARBA00023242"/>
    </source>
</evidence>
<keyword evidence="7" id="KW-1185">Reference proteome</keyword>
<dbReference type="Gene3D" id="2.170.150.80">
    <property type="entry name" value="NAC domain"/>
    <property type="match status" value="1"/>
</dbReference>
<name>A0AA89AQZ2_9ASTE</name>
<dbReference type="GO" id="GO:0006355">
    <property type="term" value="P:regulation of DNA-templated transcription"/>
    <property type="evidence" value="ECO:0007669"/>
    <property type="project" value="InterPro"/>
</dbReference>
<comment type="caution">
    <text evidence="6">The sequence shown here is derived from an EMBL/GenBank/DDBJ whole genome shotgun (WGS) entry which is preliminary data.</text>
</comment>
<feature type="domain" description="NAC" evidence="5">
    <location>
        <begin position="47"/>
        <end position="161"/>
    </location>
</feature>
<dbReference type="GO" id="GO:0003677">
    <property type="term" value="F:DNA binding"/>
    <property type="evidence" value="ECO:0007669"/>
    <property type="project" value="UniProtKB-KW"/>
</dbReference>
<evidence type="ECO:0000256" key="2">
    <source>
        <dbReference type="ARBA" id="ARBA00023125"/>
    </source>
</evidence>
<dbReference type="InterPro" id="IPR003441">
    <property type="entry name" value="NAC-dom"/>
</dbReference>
<dbReference type="AlphaFoldDB" id="A0AA89AQZ2"/>
<dbReference type="InterPro" id="IPR036093">
    <property type="entry name" value="NAC_dom_sf"/>
</dbReference>
<dbReference type="PROSITE" id="PS51005">
    <property type="entry name" value="NAC"/>
    <property type="match status" value="1"/>
</dbReference>
<keyword evidence="4" id="KW-0539">Nucleus</keyword>
<dbReference type="SUPFAM" id="SSF101941">
    <property type="entry name" value="NAC domain"/>
    <property type="match status" value="1"/>
</dbReference>
<sequence length="161" mass="18431">MLQQFCALSTRVPKAPSTNCGPIMDDNRLPFDEREDYVADYRESVYYPPGYRFAPTDNELVEDYLGTKLKRRRLWSNVIREVDLYDHDPKSLTDILMQPMAGQVKAERGVYYEGLVPPVDDAALEDSGSDKRSLPDNIFDGLGDLEEGRLANICNYSWRGR</sequence>
<dbReference type="Pfam" id="PF02365">
    <property type="entry name" value="NAM"/>
    <property type="match status" value="1"/>
</dbReference>
<dbReference type="Proteomes" id="UP001188597">
    <property type="component" value="Unassembled WGS sequence"/>
</dbReference>
<keyword evidence="2" id="KW-0238">DNA-binding</keyword>
<evidence type="ECO:0000259" key="5">
    <source>
        <dbReference type="PROSITE" id="PS51005"/>
    </source>
</evidence>
<gene>
    <name evidence="6" type="ORF">RJ639_010629</name>
</gene>
<evidence type="ECO:0000313" key="6">
    <source>
        <dbReference type="EMBL" id="KAK3011822.1"/>
    </source>
</evidence>
<evidence type="ECO:0000313" key="7">
    <source>
        <dbReference type="Proteomes" id="UP001188597"/>
    </source>
</evidence>
<proteinExistence type="predicted"/>
<protein>
    <recommendedName>
        <fullName evidence="5">NAC domain-containing protein</fullName>
    </recommendedName>
</protein>
<evidence type="ECO:0000256" key="3">
    <source>
        <dbReference type="ARBA" id="ARBA00023163"/>
    </source>
</evidence>
<evidence type="ECO:0000256" key="1">
    <source>
        <dbReference type="ARBA" id="ARBA00023015"/>
    </source>
</evidence>
<dbReference type="PANTHER" id="PTHR31719">
    <property type="entry name" value="NAC TRANSCRIPTION FACTOR 56"/>
    <property type="match status" value="1"/>
</dbReference>
<keyword evidence="1" id="KW-0805">Transcription regulation</keyword>
<accession>A0AA89AQZ2</accession>
<organism evidence="6 7">
    <name type="scientific">Escallonia herrerae</name>
    <dbReference type="NCBI Taxonomy" id="1293975"/>
    <lineage>
        <taxon>Eukaryota</taxon>
        <taxon>Viridiplantae</taxon>
        <taxon>Streptophyta</taxon>
        <taxon>Embryophyta</taxon>
        <taxon>Tracheophyta</taxon>
        <taxon>Spermatophyta</taxon>
        <taxon>Magnoliopsida</taxon>
        <taxon>eudicotyledons</taxon>
        <taxon>Gunneridae</taxon>
        <taxon>Pentapetalae</taxon>
        <taxon>asterids</taxon>
        <taxon>campanulids</taxon>
        <taxon>Escalloniales</taxon>
        <taxon>Escalloniaceae</taxon>
        <taxon>Escallonia</taxon>
    </lineage>
</organism>